<dbReference type="OrthoDB" id="6779804at2759"/>
<evidence type="ECO:0000313" key="3">
    <source>
        <dbReference type="Proteomes" id="UP001153636"/>
    </source>
</evidence>
<keyword evidence="3" id="KW-1185">Reference proteome</keyword>
<accession>A0A9P0D5H4</accession>
<reference evidence="2" key="1">
    <citation type="submission" date="2022-01" db="EMBL/GenBank/DDBJ databases">
        <authorList>
            <person name="King R."/>
        </authorList>
    </citation>
    <scope>NUCLEOTIDE SEQUENCE</scope>
</reference>
<proteinExistence type="predicted"/>
<organism evidence="2 3">
    <name type="scientific">Psylliodes chrysocephalus</name>
    <dbReference type="NCBI Taxonomy" id="3402493"/>
    <lineage>
        <taxon>Eukaryota</taxon>
        <taxon>Metazoa</taxon>
        <taxon>Ecdysozoa</taxon>
        <taxon>Arthropoda</taxon>
        <taxon>Hexapoda</taxon>
        <taxon>Insecta</taxon>
        <taxon>Pterygota</taxon>
        <taxon>Neoptera</taxon>
        <taxon>Endopterygota</taxon>
        <taxon>Coleoptera</taxon>
        <taxon>Polyphaga</taxon>
        <taxon>Cucujiformia</taxon>
        <taxon>Chrysomeloidea</taxon>
        <taxon>Chrysomelidae</taxon>
        <taxon>Galerucinae</taxon>
        <taxon>Alticini</taxon>
        <taxon>Psylliodes</taxon>
    </lineage>
</organism>
<feature type="compositionally biased region" description="Acidic residues" evidence="1">
    <location>
        <begin position="51"/>
        <end position="67"/>
    </location>
</feature>
<gene>
    <name evidence="2" type="ORF">PSYICH_LOCUS11650</name>
</gene>
<evidence type="ECO:0000313" key="2">
    <source>
        <dbReference type="EMBL" id="CAH1110844.1"/>
    </source>
</evidence>
<dbReference type="EMBL" id="OV651817">
    <property type="protein sequence ID" value="CAH1110844.1"/>
    <property type="molecule type" value="Genomic_DNA"/>
</dbReference>
<evidence type="ECO:0000256" key="1">
    <source>
        <dbReference type="SAM" id="MobiDB-lite"/>
    </source>
</evidence>
<name>A0A9P0D5H4_9CUCU</name>
<protein>
    <submittedName>
        <fullName evidence="2">Uncharacterized protein</fullName>
    </submittedName>
</protein>
<feature type="region of interest" description="Disordered" evidence="1">
    <location>
        <begin position="44"/>
        <end position="72"/>
    </location>
</feature>
<dbReference type="Proteomes" id="UP001153636">
    <property type="component" value="Chromosome 5"/>
</dbReference>
<dbReference type="AlphaFoldDB" id="A0A9P0D5H4"/>
<sequence>MDFERDQERLLRLYEEVLTGSEAEPDDDDENSLVDDHLKILEDVASGQEFSDNDENLVDEKEDEDDEAKFSESMDNEKMDVNIIRYILNQKDIIIEELRDKIKLLNKHINLLNKFNNKDNAIQGETPTNTISKNTEIIISSLLNIQPSKPVLDINTGEPPEEIENKISRQERNTHEPFENNNKQIHITQVSAGFYFAQGEIILKYQINMNDEITSDTNTENNWKTVVNKNRDRTQIVVGSNREQNKVEAVEGTATLYVYHLNPHTIAAALCDLIKKQFPEIKCKQINKFKTS</sequence>